<dbReference type="Proteomes" id="UP000000343">
    <property type="component" value="Chromosome"/>
</dbReference>
<evidence type="ECO:0000313" key="3">
    <source>
        <dbReference type="EMBL" id="ADW70362.1"/>
    </source>
</evidence>
<dbReference type="GO" id="GO:0005737">
    <property type="term" value="C:cytoplasm"/>
    <property type="evidence" value="ECO:0007669"/>
    <property type="project" value="TreeGrafter"/>
</dbReference>
<dbReference type="KEGG" id="acm:AciX9_3354"/>
<dbReference type="InterPro" id="IPR045864">
    <property type="entry name" value="aa-tRNA-synth_II/BPL/LPL"/>
</dbReference>
<reference evidence="4" key="1">
    <citation type="submission" date="2011-01" db="EMBL/GenBank/DDBJ databases">
        <title>Complete sequence of chromosome of Acidobacterium sp. MP5ACTX9.</title>
        <authorList>
            <consortium name="US DOE Joint Genome Institute"/>
            <person name="Lucas S."/>
            <person name="Copeland A."/>
            <person name="Lapidus A."/>
            <person name="Cheng J.-F."/>
            <person name="Goodwin L."/>
            <person name="Pitluck S."/>
            <person name="Teshima H."/>
            <person name="Detter J.C."/>
            <person name="Han C."/>
            <person name="Tapia R."/>
            <person name="Land M."/>
            <person name="Hauser L."/>
            <person name="Kyrpides N."/>
            <person name="Ivanova N."/>
            <person name="Ovchinnikova G."/>
            <person name="Pagani I."/>
            <person name="Rawat S.R."/>
            <person name="Mannisto M."/>
            <person name="Haggblom M.M."/>
            <person name="Woyke T."/>
        </authorList>
    </citation>
    <scope>NUCLEOTIDE SEQUENCE [LARGE SCALE GENOMIC DNA]</scope>
    <source>
        <strain evidence="4">MP5ACTX9</strain>
    </source>
</reference>
<dbReference type="Gene3D" id="3.30.930.10">
    <property type="entry name" value="Bira Bifunctional Protein, Domain 2"/>
    <property type="match status" value="1"/>
</dbReference>
<dbReference type="EMBL" id="CP002480">
    <property type="protein sequence ID" value="ADW70362.1"/>
    <property type="molecule type" value="Genomic_DNA"/>
</dbReference>
<feature type="domain" description="BPL/LPL catalytic" evidence="2">
    <location>
        <begin position="5"/>
        <end position="191"/>
    </location>
</feature>
<sequence length="252" mass="26743">MPLSPETKATILGPLTHLATTTSTNQLALEAAQQGTRSGVWLADEQTAGRGRGGHTWHSAPGDGLYVSILATPRIPLAQAIHIPLATGLAAQSAIQEITGLTADIRWPNDLLLGTKKCGGILVESTSESGPDPLLRYAVIGVGINLNHAAFPPDLAKLATSLRIESDRPVDRDQLLEAFLTHLHRELDTLTTSNLLTRFAQSSTWVTGKRVHVDESGGYTGLTCGLNPQGFLQVRTPEGDIRTVLSGGVRPA</sequence>
<dbReference type="SUPFAM" id="SSF55681">
    <property type="entry name" value="Class II aaRS and biotin synthetases"/>
    <property type="match status" value="1"/>
</dbReference>
<keyword evidence="1 3" id="KW-0436">Ligase</keyword>
<dbReference type="eggNOG" id="COG0340">
    <property type="taxonomic scope" value="Bacteria"/>
</dbReference>
<dbReference type="GO" id="GO:0004077">
    <property type="term" value="F:biotin--[biotin carboxyl-carrier protein] ligase activity"/>
    <property type="evidence" value="ECO:0007669"/>
    <property type="project" value="InterPro"/>
</dbReference>
<dbReference type="InterPro" id="IPR008988">
    <property type="entry name" value="Transcriptional_repressor_C"/>
</dbReference>
<dbReference type="PANTHER" id="PTHR12835">
    <property type="entry name" value="BIOTIN PROTEIN LIGASE"/>
    <property type="match status" value="1"/>
</dbReference>
<dbReference type="InterPro" id="IPR004143">
    <property type="entry name" value="BPL_LPL_catalytic"/>
</dbReference>
<dbReference type="PANTHER" id="PTHR12835:SF5">
    <property type="entry name" value="BIOTIN--PROTEIN LIGASE"/>
    <property type="match status" value="1"/>
</dbReference>
<dbReference type="AlphaFoldDB" id="E8X2R5"/>
<evidence type="ECO:0000313" key="4">
    <source>
        <dbReference type="Proteomes" id="UP000000343"/>
    </source>
</evidence>
<dbReference type="PROSITE" id="PS51733">
    <property type="entry name" value="BPL_LPL_CATALYTIC"/>
    <property type="match status" value="1"/>
</dbReference>
<dbReference type="Gene3D" id="2.30.30.100">
    <property type="match status" value="1"/>
</dbReference>
<dbReference type="PaxDb" id="1198114-AciX9_3354"/>
<dbReference type="InterPro" id="IPR004408">
    <property type="entry name" value="Biotin_CoA_COase_ligase"/>
</dbReference>
<evidence type="ECO:0000259" key="2">
    <source>
        <dbReference type="PROSITE" id="PS51733"/>
    </source>
</evidence>
<gene>
    <name evidence="3" type="ordered locus">AciX9_3354</name>
</gene>
<dbReference type="STRING" id="1198114.AciX9_3354"/>
<dbReference type="HOGENOM" id="CLU_051096_5_2_0"/>
<dbReference type="OrthoDB" id="9807064at2"/>
<name>E8X2R5_GRATM</name>
<dbReference type="RefSeq" id="WP_013581674.1">
    <property type="nucleotide sequence ID" value="NC_015064.1"/>
</dbReference>
<accession>E8X2R5</accession>
<proteinExistence type="predicted"/>
<evidence type="ECO:0000256" key="1">
    <source>
        <dbReference type="ARBA" id="ARBA00022598"/>
    </source>
</evidence>
<protein>
    <submittedName>
        <fullName evidence="3">Biotin/acetyl-CoA-carboxylase ligase</fullName>
    </submittedName>
</protein>
<dbReference type="NCBIfam" id="TIGR00121">
    <property type="entry name" value="birA_ligase"/>
    <property type="match status" value="1"/>
</dbReference>
<dbReference type="SUPFAM" id="SSF50037">
    <property type="entry name" value="C-terminal domain of transcriptional repressors"/>
    <property type="match status" value="1"/>
</dbReference>
<dbReference type="CDD" id="cd16442">
    <property type="entry name" value="BPL"/>
    <property type="match status" value="1"/>
</dbReference>
<dbReference type="Pfam" id="PF03099">
    <property type="entry name" value="BPL_LplA_LipB"/>
    <property type="match status" value="1"/>
</dbReference>
<organism evidence="4">
    <name type="scientific">Granulicella tundricola (strain ATCC BAA-1859 / DSM 23138 / MP5ACTX9)</name>
    <dbReference type="NCBI Taxonomy" id="1198114"/>
    <lineage>
        <taxon>Bacteria</taxon>
        <taxon>Pseudomonadati</taxon>
        <taxon>Acidobacteriota</taxon>
        <taxon>Terriglobia</taxon>
        <taxon>Terriglobales</taxon>
        <taxon>Acidobacteriaceae</taxon>
        <taxon>Granulicella</taxon>
    </lineage>
</organism>
<keyword evidence="4" id="KW-1185">Reference proteome</keyword>